<dbReference type="Gene3D" id="3.40.50.150">
    <property type="entry name" value="Vaccinia Virus protein VP39"/>
    <property type="match status" value="1"/>
</dbReference>
<dbReference type="GO" id="GO:0008757">
    <property type="term" value="F:S-adenosylmethionine-dependent methyltransferase activity"/>
    <property type="evidence" value="ECO:0007669"/>
    <property type="project" value="InterPro"/>
</dbReference>
<keyword evidence="2" id="KW-0808">Transferase</keyword>
<dbReference type="GO" id="GO:0032259">
    <property type="term" value="P:methylation"/>
    <property type="evidence" value="ECO:0007669"/>
    <property type="project" value="UniProtKB-KW"/>
</dbReference>
<dbReference type="RefSeq" id="WP_052737234.1">
    <property type="nucleotide sequence ID" value="NZ_FONN01000019.1"/>
</dbReference>
<dbReference type="InterPro" id="IPR013216">
    <property type="entry name" value="Methyltransf_11"/>
</dbReference>
<dbReference type="Pfam" id="PF08241">
    <property type="entry name" value="Methyltransf_11"/>
    <property type="match status" value="1"/>
</dbReference>
<dbReference type="Proteomes" id="UP000183410">
    <property type="component" value="Unassembled WGS sequence"/>
</dbReference>
<reference evidence="3" key="1">
    <citation type="submission" date="2016-10" db="EMBL/GenBank/DDBJ databases">
        <authorList>
            <person name="Varghese N."/>
            <person name="Submissions S."/>
        </authorList>
    </citation>
    <scope>NUCLEOTIDE SEQUENCE [LARGE SCALE GENOMIC DNA]</scope>
    <source>
        <strain evidence="3">CGMCC 1.10223</strain>
    </source>
</reference>
<feature type="domain" description="Methyltransferase type 11" evidence="1">
    <location>
        <begin position="6"/>
        <end position="58"/>
    </location>
</feature>
<sequence length="114" mass="13570">MTDDEQIEYRQLAIEDIDFPAEEFDIVISSLALHYVEQLGGLFYKIHHCLTPSGAFVFSVEHPVFTALARQDWHYGDEGEKLHWPLDDYHREGLRQSRFLEHNVIKYHRRFQPI</sequence>
<evidence type="ECO:0000313" key="2">
    <source>
        <dbReference type="EMBL" id="SFF23516.1"/>
    </source>
</evidence>
<evidence type="ECO:0000259" key="1">
    <source>
        <dbReference type="Pfam" id="PF08241"/>
    </source>
</evidence>
<keyword evidence="3" id="KW-1185">Reference proteome</keyword>
<dbReference type="EMBL" id="FONN01000019">
    <property type="protein sequence ID" value="SFF23516.1"/>
    <property type="molecule type" value="Genomic_DNA"/>
</dbReference>
<name>A0A1I2H3Y7_9BACL</name>
<protein>
    <submittedName>
        <fullName evidence="2">Methyltransferase domain-containing protein</fullName>
    </submittedName>
</protein>
<dbReference type="AlphaFoldDB" id="A0A1I2H3Y7"/>
<evidence type="ECO:0000313" key="3">
    <source>
        <dbReference type="Proteomes" id="UP000183410"/>
    </source>
</evidence>
<dbReference type="InterPro" id="IPR029063">
    <property type="entry name" value="SAM-dependent_MTases_sf"/>
</dbReference>
<organism evidence="2 3">
    <name type="scientific">Paenibacillus algorifonticola</name>
    <dbReference type="NCBI Taxonomy" id="684063"/>
    <lineage>
        <taxon>Bacteria</taxon>
        <taxon>Bacillati</taxon>
        <taxon>Bacillota</taxon>
        <taxon>Bacilli</taxon>
        <taxon>Bacillales</taxon>
        <taxon>Paenibacillaceae</taxon>
        <taxon>Paenibacillus</taxon>
    </lineage>
</organism>
<keyword evidence="2" id="KW-0489">Methyltransferase</keyword>
<accession>A0A1I2H3Y7</accession>
<proteinExistence type="predicted"/>
<gene>
    <name evidence="2" type="ORF">SAMN04487969_119103</name>
</gene>
<dbReference type="SUPFAM" id="SSF53335">
    <property type="entry name" value="S-adenosyl-L-methionine-dependent methyltransferases"/>
    <property type="match status" value="1"/>
</dbReference>